<dbReference type="GO" id="GO:0006352">
    <property type="term" value="P:DNA-templated transcription initiation"/>
    <property type="evidence" value="ECO:0007669"/>
    <property type="project" value="InterPro"/>
</dbReference>
<gene>
    <name evidence="7" type="ORF">FZC74_15260</name>
    <name evidence="8" type="ORF">FZC75_08095</name>
</gene>
<keyword evidence="2" id="KW-0805">Transcription regulation</keyword>
<dbReference type="EMBL" id="VTEU01000006">
    <property type="protein sequence ID" value="TYS57783.1"/>
    <property type="molecule type" value="Genomic_DNA"/>
</dbReference>
<evidence type="ECO:0000256" key="5">
    <source>
        <dbReference type="ARBA" id="ARBA00023163"/>
    </source>
</evidence>
<feature type="domain" description="RNA polymerase sigma factor 70 region 4 type 2" evidence="6">
    <location>
        <begin position="115"/>
        <end position="157"/>
    </location>
</feature>
<evidence type="ECO:0000313" key="9">
    <source>
        <dbReference type="Proteomes" id="UP000323393"/>
    </source>
</evidence>
<dbReference type="AlphaFoldDB" id="A0A5D4S2D2"/>
<dbReference type="Gene3D" id="1.10.10.10">
    <property type="entry name" value="Winged helix-like DNA-binding domain superfamily/Winged helix DNA-binding domain"/>
    <property type="match status" value="1"/>
</dbReference>
<dbReference type="InterPro" id="IPR013325">
    <property type="entry name" value="RNA_pol_sigma_r2"/>
</dbReference>
<dbReference type="Gene3D" id="1.10.1740.10">
    <property type="match status" value="1"/>
</dbReference>
<dbReference type="Proteomes" id="UP000324517">
    <property type="component" value="Unassembled WGS sequence"/>
</dbReference>
<dbReference type="SUPFAM" id="SSF88659">
    <property type="entry name" value="Sigma3 and sigma4 domains of RNA polymerase sigma factors"/>
    <property type="match status" value="1"/>
</dbReference>
<dbReference type="InterPro" id="IPR013324">
    <property type="entry name" value="RNA_pol_sigma_r3/r4-like"/>
</dbReference>
<dbReference type="OrthoDB" id="2381154at2"/>
<keyword evidence="3" id="KW-0731">Sigma factor</keyword>
<evidence type="ECO:0000259" key="6">
    <source>
        <dbReference type="Pfam" id="PF08281"/>
    </source>
</evidence>
<dbReference type="GO" id="GO:0003677">
    <property type="term" value="F:DNA binding"/>
    <property type="evidence" value="ECO:0007669"/>
    <property type="project" value="UniProtKB-KW"/>
</dbReference>
<evidence type="ECO:0000256" key="4">
    <source>
        <dbReference type="ARBA" id="ARBA00023125"/>
    </source>
</evidence>
<evidence type="ECO:0000313" key="10">
    <source>
        <dbReference type="Proteomes" id="UP000324517"/>
    </source>
</evidence>
<evidence type="ECO:0000313" key="8">
    <source>
        <dbReference type="EMBL" id="TYS73015.1"/>
    </source>
</evidence>
<dbReference type="SUPFAM" id="SSF88946">
    <property type="entry name" value="Sigma2 domain of RNA polymerase sigma factors"/>
    <property type="match status" value="1"/>
</dbReference>
<organism evidence="8 10">
    <name type="scientific">Sutcliffiella horikoshii</name>
    <dbReference type="NCBI Taxonomy" id="79883"/>
    <lineage>
        <taxon>Bacteria</taxon>
        <taxon>Bacillati</taxon>
        <taxon>Bacillota</taxon>
        <taxon>Bacilli</taxon>
        <taxon>Bacillales</taxon>
        <taxon>Bacillaceae</taxon>
        <taxon>Sutcliffiella</taxon>
    </lineage>
</organism>
<proteinExistence type="inferred from homology"/>
<sequence>MKNAKNRMLVETDFSGEEYLQDHYHKLLRYCLFLTKNEWDGNDLAQETMAKTIQHYSHPAVISQGLLKKVAYNKWIDIVRRRQKEILQDVLKEEVYQHHMEKALIITDTLLTHTTPKQAVIFFLTEAFDFQSAEIASMLGTTEGAVKAALHRTRKRINKKEAPNSDLIESLWSEEEKELLPHLFQESLQEEDPGVLIDALPAIFHDNVTTYSLPTHTPINAFNCVA</sequence>
<dbReference type="RefSeq" id="WP_148966482.1">
    <property type="nucleotide sequence ID" value="NZ_JBNILM010000002.1"/>
</dbReference>
<comment type="similarity">
    <text evidence="1">Belongs to the sigma-70 factor family. ECF subfamily.</text>
</comment>
<dbReference type="InterPro" id="IPR036388">
    <property type="entry name" value="WH-like_DNA-bd_sf"/>
</dbReference>
<keyword evidence="5" id="KW-0804">Transcription</keyword>
<dbReference type="Proteomes" id="UP000323393">
    <property type="component" value="Unassembled WGS sequence"/>
</dbReference>
<evidence type="ECO:0000256" key="3">
    <source>
        <dbReference type="ARBA" id="ARBA00023082"/>
    </source>
</evidence>
<keyword evidence="4" id="KW-0238">DNA-binding</keyword>
<evidence type="ECO:0000313" key="7">
    <source>
        <dbReference type="EMBL" id="TYS57783.1"/>
    </source>
</evidence>
<dbReference type="InterPro" id="IPR013249">
    <property type="entry name" value="RNA_pol_sigma70_r4_t2"/>
</dbReference>
<accession>A0A5D4S2D2</accession>
<dbReference type="GO" id="GO:0016987">
    <property type="term" value="F:sigma factor activity"/>
    <property type="evidence" value="ECO:0007669"/>
    <property type="project" value="UniProtKB-KW"/>
</dbReference>
<evidence type="ECO:0000256" key="1">
    <source>
        <dbReference type="ARBA" id="ARBA00010641"/>
    </source>
</evidence>
<comment type="caution">
    <text evidence="8">The sequence shown here is derived from an EMBL/GenBank/DDBJ whole genome shotgun (WGS) entry which is preliminary data.</text>
</comment>
<dbReference type="PANTHER" id="PTHR43133:SF8">
    <property type="entry name" value="RNA POLYMERASE SIGMA FACTOR HI_1459-RELATED"/>
    <property type="match status" value="1"/>
</dbReference>
<name>A0A5D4S2D2_9BACI</name>
<dbReference type="PANTHER" id="PTHR43133">
    <property type="entry name" value="RNA POLYMERASE ECF-TYPE SIGMA FACTO"/>
    <property type="match status" value="1"/>
</dbReference>
<dbReference type="InterPro" id="IPR039425">
    <property type="entry name" value="RNA_pol_sigma-70-like"/>
</dbReference>
<evidence type="ECO:0000256" key="2">
    <source>
        <dbReference type="ARBA" id="ARBA00023015"/>
    </source>
</evidence>
<reference evidence="9 10" key="1">
    <citation type="submission" date="2019-08" db="EMBL/GenBank/DDBJ databases">
        <title>Bacillus genomes from the desert of Cuatro Cienegas, Coahuila.</title>
        <authorList>
            <person name="Olmedo-Alvarez G."/>
        </authorList>
    </citation>
    <scope>NUCLEOTIDE SEQUENCE [LARGE SCALE GENOMIC DNA]</scope>
    <source>
        <strain evidence="7 9">CH88_3T</strain>
        <strain evidence="8 10">CH98b_3T</strain>
    </source>
</reference>
<dbReference type="EMBL" id="VTET01000003">
    <property type="protein sequence ID" value="TYS73015.1"/>
    <property type="molecule type" value="Genomic_DNA"/>
</dbReference>
<dbReference type="Pfam" id="PF08281">
    <property type="entry name" value="Sigma70_r4_2"/>
    <property type="match status" value="1"/>
</dbReference>
<protein>
    <submittedName>
        <fullName evidence="8">RNA polymerase subunit sigma</fullName>
    </submittedName>
</protein>